<feature type="coiled-coil region" evidence="5">
    <location>
        <begin position="73"/>
        <end position="100"/>
    </location>
</feature>
<comment type="subunit">
    <text evidence="2">Associates exclusively with 100S ribosomes, which are dimers of 70S ribosomes.</text>
</comment>
<dbReference type="RefSeq" id="WP_092061704.1">
    <property type="nucleotide sequence ID" value="NZ_FNIN01000001.1"/>
</dbReference>
<evidence type="ECO:0000256" key="2">
    <source>
        <dbReference type="ARBA" id="ARBA00038695"/>
    </source>
</evidence>
<evidence type="ECO:0000256" key="5">
    <source>
        <dbReference type="SAM" id="Coils"/>
    </source>
</evidence>
<protein>
    <recommendedName>
        <fullName evidence="3 4">Ribosome hibernation promoting factor</fullName>
        <shortName evidence="4">HPF</shortName>
    </recommendedName>
</protein>
<dbReference type="Gene3D" id="3.30.505.50">
    <property type="entry name" value="Sigma 54 modulation/S30EA ribosomal protein, C-terminal domain"/>
    <property type="match status" value="1"/>
</dbReference>
<dbReference type="STRING" id="206665.SAMN04488516_10194"/>
<dbReference type="Pfam" id="PF02482">
    <property type="entry name" value="Ribosomal_S30AE"/>
    <property type="match status" value="1"/>
</dbReference>
<dbReference type="NCBIfam" id="TIGR00741">
    <property type="entry name" value="yfiA"/>
    <property type="match status" value="1"/>
</dbReference>
<dbReference type="GO" id="GO:0022627">
    <property type="term" value="C:cytosolic small ribosomal subunit"/>
    <property type="evidence" value="ECO:0007669"/>
    <property type="project" value="TreeGrafter"/>
</dbReference>
<dbReference type="OrthoDB" id="9794975at2"/>
<dbReference type="PANTHER" id="PTHR33231:SF1">
    <property type="entry name" value="30S RIBOSOMAL PROTEIN"/>
    <property type="match status" value="1"/>
</dbReference>
<dbReference type="AlphaFoldDB" id="A0A1G9ZMD5"/>
<dbReference type="InterPro" id="IPR036567">
    <property type="entry name" value="RHF-like"/>
</dbReference>
<name>A0A1G9ZMD5_9BACT</name>
<keyword evidence="8" id="KW-1185">Reference proteome</keyword>
<accession>A0A1G9ZMD5</accession>
<dbReference type="InterPro" id="IPR034694">
    <property type="entry name" value="HPF_long/plastid"/>
</dbReference>
<dbReference type="GO" id="GO:0045900">
    <property type="term" value="P:negative regulation of translational elongation"/>
    <property type="evidence" value="ECO:0007669"/>
    <property type="project" value="TreeGrafter"/>
</dbReference>
<keyword evidence="1 4" id="KW-0810">Translation regulation</keyword>
<dbReference type="CDD" id="cd00552">
    <property type="entry name" value="RaiA"/>
    <property type="match status" value="1"/>
</dbReference>
<keyword evidence="4" id="KW-0963">Cytoplasm</keyword>
<dbReference type="Gene3D" id="3.30.160.100">
    <property type="entry name" value="Ribosome hibernation promotion factor-like"/>
    <property type="match status" value="1"/>
</dbReference>
<evidence type="ECO:0000259" key="6">
    <source>
        <dbReference type="Pfam" id="PF16321"/>
    </source>
</evidence>
<evidence type="ECO:0000256" key="4">
    <source>
        <dbReference type="HAMAP-Rule" id="MF_00839"/>
    </source>
</evidence>
<dbReference type="InterPro" id="IPR003489">
    <property type="entry name" value="RHF/RaiA"/>
</dbReference>
<dbReference type="GO" id="GO:0043024">
    <property type="term" value="F:ribosomal small subunit binding"/>
    <property type="evidence" value="ECO:0007669"/>
    <property type="project" value="TreeGrafter"/>
</dbReference>
<evidence type="ECO:0000313" key="7">
    <source>
        <dbReference type="EMBL" id="SDN22539.1"/>
    </source>
</evidence>
<comment type="subunit">
    <text evidence="4">Interacts with 100S ribosomes.</text>
</comment>
<evidence type="ECO:0000256" key="3">
    <source>
        <dbReference type="ARBA" id="ARBA00041148"/>
    </source>
</evidence>
<proteinExistence type="inferred from homology"/>
<comment type="similarity">
    <text evidence="4">Belongs to the HPF/YfiA ribosome-associated protein family. Long HPF subfamily.</text>
</comment>
<comment type="function">
    <text evidence="4">Required for dimerization of active 70S ribosomes into 100S ribosomes in stationary phase; 100S ribosomes are translationally inactive and sometimes present during exponential growth.</text>
</comment>
<dbReference type="Proteomes" id="UP000199602">
    <property type="component" value="Unassembled WGS sequence"/>
</dbReference>
<sequence length="179" mass="20964">MQIKFNFKNFEPSDHLKSYAQTRFEKLAKYLSKNDNPELQVNFEVEKYRHIIEAILTAKNLHISATEENEDMYASVDLVLDKLEAQVRKIREKAKDKHKSKSKTKVRMDIIKFNKEEKSGPIIEKTDHFEPKPMSVEEAALQLDTLKYDFLVFLNAENERVNVIYKRKDGNFGLIDPGI</sequence>
<dbReference type="SUPFAM" id="SSF69754">
    <property type="entry name" value="Ribosome binding protein Y (YfiA homologue)"/>
    <property type="match status" value="1"/>
</dbReference>
<feature type="domain" description="Sigma 54 modulation/S30EA ribosomal protein C-terminal" evidence="6">
    <location>
        <begin position="121"/>
        <end position="174"/>
    </location>
</feature>
<organism evidence="7 8">
    <name type="scientific">Desulfonauticus submarinus</name>
    <dbReference type="NCBI Taxonomy" id="206665"/>
    <lineage>
        <taxon>Bacteria</taxon>
        <taxon>Pseudomonadati</taxon>
        <taxon>Thermodesulfobacteriota</taxon>
        <taxon>Desulfovibrionia</taxon>
        <taxon>Desulfovibrionales</taxon>
        <taxon>Desulfonauticaceae</taxon>
        <taxon>Desulfonauticus</taxon>
    </lineage>
</organism>
<evidence type="ECO:0000313" key="8">
    <source>
        <dbReference type="Proteomes" id="UP000199602"/>
    </source>
</evidence>
<dbReference type="EMBL" id="FNIN01000001">
    <property type="protein sequence ID" value="SDN22539.1"/>
    <property type="molecule type" value="Genomic_DNA"/>
</dbReference>
<dbReference type="HAMAP" id="MF_00839">
    <property type="entry name" value="HPF"/>
    <property type="match status" value="1"/>
</dbReference>
<dbReference type="PANTHER" id="PTHR33231">
    <property type="entry name" value="30S RIBOSOMAL PROTEIN"/>
    <property type="match status" value="1"/>
</dbReference>
<dbReference type="InterPro" id="IPR050574">
    <property type="entry name" value="HPF/YfiA_ribosome-assoc"/>
</dbReference>
<dbReference type="InterPro" id="IPR038416">
    <property type="entry name" value="Ribosom_S30AE_C_sf"/>
</dbReference>
<dbReference type="Pfam" id="PF16321">
    <property type="entry name" value="Ribosom_S30AE_C"/>
    <property type="match status" value="1"/>
</dbReference>
<dbReference type="InterPro" id="IPR032528">
    <property type="entry name" value="Ribosom_S30AE_C"/>
</dbReference>
<gene>
    <name evidence="4" type="primary">hpf</name>
    <name evidence="7" type="ORF">SAMN04488516_10194</name>
</gene>
<comment type="subcellular location">
    <subcellularLocation>
        <location evidence="4">Cytoplasm</location>
    </subcellularLocation>
</comment>
<keyword evidence="5" id="KW-0175">Coiled coil</keyword>
<evidence type="ECO:0000256" key="1">
    <source>
        <dbReference type="ARBA" id="ARBA00022845"/>
    </source>
</evidence>
<reference evidence="7 8" key="1">
    <citation type="submission" date="2016-10" db="EMBL/GenBank/DDBJ databases">
        <authorList>
            <person name="de Groot N.N."/>
        </authorList>
    </citation>
    <scope>NUCLEOTIDE SEQUENCE [LARGE SCALE GENOMIC DNA]</scope>
    <source>
        <strain evidence="7 8">DSM 15269</strain>
    </source>
</reference>